<feature type="coiled-coil region" evidence="4">
    <location>
        <begin position="16"/>
        <end position="43"/>
    </location>
</feature>
<dbReference type="EMBL" id="JARYMX010000008">
    <property type="protein sequence ID" value="KAJ9538317.1"/>
    <property type="molecule type" value="Genomic_DNA"/>
</dbReference>
<evidence type="ECO:0000259" key="6">
    <source>
        <dbReference type="PROSITE" id="PS50994"/>
    </source>
</evidence>
<dbReference type="InterPro" id="IPR013103">
    <property type="entry name" value="RVT_2"/>
</dbReference>
<dbReference type="PANTHER" id="PTHR42648">
    <property type="entry name" value="TRANSPOSASE, PUTATIVE-RELATED"/>
    <property type="match status" value="1"/>
</dbReference>
<dbReference type="InterPro" id="IPR054722">
    <property type="entry name" value="PolX-like_BBD"/>
</dbReference>
<dbReference type="Pfam" id="PF07727">
    <property type="entry name" value="RVT_2"/>
    <property type="match status" value="1"/>
</dbReference>
<feature type="region of interest" description="Disordered" evidence="5">
    <location>
        <begin position="613"/>
        <end position="700"/>
    </location>
</feature>
<evidence type="ECO:0000256" key="4">
    <source>
        <dbReference type="SAM" id="Coils"/>
    </source>
</evidence>
<evidence type="ECO:0000256" key="2">
    <source>
        <dbReference type="ARBA" id="ARBA00022723"/>
    </source>
</evidence>
<name>A0AA38SSA5_9ASTR</name>
<dbReference type="InterPro" id="IPR057670">
    <property type="entry name" value="SH3_retrovirus"/>
</dbReference>
<dbReference type="GO" id="GO:0006508">
    <property type="term" value="P:proteolysis"/>
    <property type="evidence" value="ECO:0007669"/>
    <property type="project" value="UniProtKB-KW"/>
</dbReference>
<dbReference type="GO" id="GO:0008233">
    <property type="term" value="F:peptidase activity"/>
    <property type="evidence" value="ECO:0007669"/>
    <property type="project" value="UniProtKB-KW"/>
</dbReference>
<feature type="compositionally biased region" description="Basic and acidic residues" evidence="5">
    <location>
        <begin position="160"/>
        <end position="171"/>
    </location>
</feature>
<dbReference type="PANTHER" id="PTHR42648:SF18">
    <property type="entry name" value="RETROTRANSPOSON, UNCLASSIFIED-LIKE PROTEIN"/>
    <property type="match status" value="1"/>
</dbReference>
<dbReference type="Gene3D" id="3.30.420.10">
    <property type="entry name" value="Ribonuclease H-like superfamily/Ribonuclease H"/>
    <property type="match status" value="1"/>
</dbReference>
<keyword evidence="8" id="KW-1185">Reference proteome</keyword>
<feature type="compositionally biased region" description="Low complexity" evidence="5">
    <location>
        <begin position="613"/>
        <end position="629"/>
    </location>
</feature>
<feature type="compositionally biased region" description="Basic and acidic residues" evidence="5">
    <location>
        <begin position="54"/>
        <end position="65"/>
    </location>
</feature>
<feature type="compositionally biased region" description="Polar residues" evidence="5">
    <location>
        <begin position="177"/>
        <end position="186"/>
    </location>
</feature>
<dbReference type="Pfam" id="PF13976">
    <property type="entry name" value="gag_pre-integrs"/>
    <property type="match status" value="1"/>
</dbReference>
<reference evidence="7" key="1">
    <citation type="submission" date="2023-03" db="EMBL/GenBank/DDBJ databases">
        <title>Chromosome-scale reference genome and RAD-based genetic map of yellow starthistle (Centaurea solstitialis) reveal putative structural variation and QTLs associated with invader traits.</title>
        <authorList>
            <person name="Reatini B."/>
            <person name="Cang F.A."/>
            <person name="Jiang Q."/>
            <person name="Mckibben M.T.W."/>
            <person name="Barker M.S."/>
            <person name="Rieseberg L.H."/>
            <person name="Dlugosch K.M."/>
        </authorList>
    </citation>
    <scope>NUCLEOTIDE SEQUENCE</scope>
    <source>
        <strain evidence="7">CAN-66</strain>
        <tissue evidence="7">Leaf</tissue>
    </source>
</reference>
<evidence type="ECO:0000256" key="3">
    <source>
        <dbReference type="ARBA" id="ARBA00022801"/>
    </source>
</evidence>
<keyword evidence="2" id="KW-0479">Metal-binding</keyword>
<comment type="caution">
    <text evidence="7">The sequence shown here is derived from an EMBL/GenBank/DDBJ whole genome shotgun (WGS) entry which is preliminary data.</text>
</comment>
<evidence type="ECO:0000256" key="5">
    <source>
        <dbReference type="SAM" id="MobiDB-lite"/>
    </source>
</evidence>
<feature type="domain" description="Integrase catalytic" evidence="6">
    <location>
        <begin position="362"/>
        <end position="479"/>
    </location>
</feature>
<accession>A0AA38SSA5</accession>
<dbReference type="SUPFAM" id="SSF53098">
    <property type="entry name" value="Ribonuclease H-like"/>
    <property type="match status" value="1"/>
</dbReference>
<proteinExistence type="predicted"/>
<dbReference type="Pfam" id="PF22936">
    <property type="entry name" value="Pol_BBD"/>
    <property type="match status" value="1"/>
</dbReference>
<sequence>MNQEVPILEKIYKDNETFYEKRIAKLEAELEDERRMSLREKDLFLSKINELETALKSKSPPRDKQSTCGSRDNSRHHHHAWNVNVIEFRPSRTNSQNSKSTVLRSPICTTISYMDDLTNTTSRSTVQISEIVSDDCSNKAGEGDRSTRASKPGTRTPVKPTREDKGKDKIITPESEVASSSRTNENVPKKPNDGHVWYMDSGCSKHMTGRRELLANFKNKYGGNVWFGNKLSAPIMGYGDILHNKITINKVAYVEGLSHNLLIIGKLYDKGLENVLLHRRLSHLNYATINRLAKAGLVTGLPSLKFTKEQLCSACEIGKNKKSSYMLKVEHNTTKPLQFFHMDLCRPMRVQSINGRKSKDGASEIIISFIRNVQVRLQLPVQVIRADNDTEFKNHTLDSFLDSVGIIHTFLAARTPQQNGVVERKNRTLVEAARTTLAFSKLPLHFWAEAVASACFTQDRTPNIKFFKVFGCECFVKNDKDNLDKFSTKGDWGIFVGYSNDSPSYHVYKKRTRCVVETTNVDFEEGIEKDTTPAPVSPGIFGVLVSDQLHGNPMTSSSPANKPSSSNSNTCDLDELFEFFYKDLPAPANVALPIHAAVLAAPPVIVSTTDISSSNLQDTSSSSATASPSFRGSPATAEGEPPHTFQQQGPMVTVSSPQSGPSTSTAQPASHAAGPSHVSTETPAAPGPIVVHSQVPPTSTTLATTRREPEFYIDLRIEPLPPPTLPHTTKWTRAHPLNQVIGNTSAPVKTRSATQNECLFASFLSNHEPSHVTEALEISDWVTAMQEELNQFERLGVWGLVPKPNNKSIIDLKWIFKNKKDEDGIVTRNKARLVAKGYKQQAGIDYDETFAPVARLEAIRIFLAYAAHKNFTIYQMDVKTVFLNGELKEEVYVSQPEGFVDLTKCNTLGISHIGRGQE</sequence>
<dbReference type="AlphaFoldDB" id="A0AA38SSA5"/>
<dbReference type="InterPro" id="IPR025724">
    <property type="entry name" value="GAG-pre-integrase_dom"/>
</dbReference>
<dbReference type="PROSITE" id="PS50994">
    <property type="entry name" value="INTEGRASE"/>
    <property type="match status" value="1"/>
</dbReference>
<feature type="compositionally biased region" description="Polar residues" evidence="5">
    <location>
        <begin position="644"/>
        <end position="668"/>
    </location>
</feature>
<feature type="region of interest" description="Disordered" evidence="5">
    <location>
        <begin position="132"/>
        <end position="193"/>
    </location>
</feature>
<evidence type="ECO:0000256" key="1">
    <source>
        <dbReference type="ARBA" id="ARBA00022670"/>
    </source>
</evidence>
<organism evidence="7 8">
    <name type="scientific">Centaurea solstitialis</name>
    <name type="common">yellow star-thistle</name>
    <dbReference type="NCBI Taxonomy" id="347529"/>
    <lineage>
        <taxon>Eukaryota</taxon>
        <taxon>Viridiplantae</taxon>
        <taxon>Streptophyta</taxon>
        <taxon>Embryophyta</taxon>
        <taxon>Tracheophyta</taxon>
        <taxon>Spermatophyta</taxon>
        <taxon>Magnoliopsida</taxon>
        <taxon>eudicotyledons</taxon>
        <taxon>Gunneridae</taxon>
        <taxon>Pentapetalae</taxon>
        <taxon>asterids</taxon>
        <taxon>campanulids</taxon>
        <taxon>Asterales</taxon>
        <taxon>Asteraceae</taxon>
        <taxon>Carduoideae</taxon>
        <taxon>Cardueae</taxon>
        <taxon>Centaureinae</taxon>
        <taxon>Centaurea</taxon>
    </lineage>
</organism>
<keyword evidence="1" id="KW-0645">Protease</keyword>
<dbReference type="InterPro" id="IPR039537">
    <property type="entry name" value="Retrotran_Ty1/copia-like"/>
</dbReference>
<evidence type="ECO:0000313" key="7">
    <source>
        <dbReference type="EMBL" id="KAJ9538317.1"/>
    </source>
</evidence>
<dbReference type="Pfam" id="PF25597">
    <property type="entry name" value="SH3_retrovirus"/>
    <property type="match status" value="1"/>
</dbReference>
<gene>
    <name evidence="7" type="ORF">OSB04_031050</name>
</gene>
<dbReference type="InterPro" id="IPR012337">
    <property type="entry name" value="RNaseH-like_sf"/>
</dbReference>
<dbReference type="InterPro" id="IPR036397">
    <property type="entry name" value="RNaseH_sf"/>
</dbReference>
<dbReference type="GO" id="GO:0046872">
    <property type="term" value="F:metal ion binding"/>
    <property type="evidence" value="ECO:0007669"/>
    <property type="project" value="UniProtKB-KW"/>
</dbReference>
<evidence type="ECO:0000313" key="8">
    <source>
        <dbReference type="Proteomes" id="UP001172457"/>
    </source>
</evidence>
<protein>
    <recommendedName>
        <fullName evidence="6">Integrase catalytic domain-containing protein</fullName>
    </recommendedName>
</protein>
<keyword evidence="4" id="KW-0175">Coiled coil</keyword>
<dbReference type="Proteomes" id="UP001172457">
    <property type="component" value="Chromosome 8"/>
</dbReference>
<dbReference type="GO" id="GO:0003676">
    <property type="term" value="F:nucleic acid binding"/>
    <property type="evidence" value="ECO:0007669"/>
    <property type="project" value="InterPro"/>
</dbReference>
<dbReference type="InterPro" id="IPR001584">
    <property type="entry name" value="Integrase_cat-core"/>
</dbReference>
<feature type="region of interest" description="Disordered" evidence="5">
    <location>
        <begin position="54"/>
        <end position="76"/>
    </location>
</feature>
<dbReference type="GO" id="GO:0015074">
    <property type="term" value="P:DNA integration"/>
    <property type="evidence" value="ECO:0007669"/>
    <property type="project" value="InterPro"/>
</dbReference>
<keyword evidence="3" id="KW-0378">Hydrolase</keyword>